<dbReference type="InterPro" id="IPR002797">
    <property type="entry name" value="Polysacc_synth"/>
</dbReference>
<dbReference type="Proteomes" id="UP000323521">
    <property type="component" value="Chromosome"/>
</dbReference>
<evidence type="ECO:0000256" key="3">
    <source>
        <dbReference type="ARBA" id="ARBA00022692"/>
    </source>
</evidence>
<feature type="transmembrane region" description="Helical" evidence="6">
    <location>
        <begin position="182"/>
        <end position="204"/>
    </location>
</feature>
<dbReference type="OrthoDB" id="9775950at2"/>
<organism evidence="7 8">
    <name type="scientific">Formimonas warabiya</name>
    <dbReference type="NCBI Taxonomy" id="1761012"/>
    <lineage>
        <taxon>Bacteria</taxon>
        <taxon>Bacillati</taxon>
        <taxon>Bacillota</taxon>
        <taxon>Clostridia</taxon>
        <taxon>Eubacteriales</taxon>
        <taxon>Peptococcaceae</taxon>
        <taxon>Candidatus Formimonas</taxon>
    </lineage>
</organism>
<feature type="transmembrane region" description="Helical" evidence="6">
    <location>
        <begin position="47"/>
        <end position="66"/>
    </location>
</feature>
<comment type="subcellular location">
    <subcellularLocation>
        <location evidence="1">Cell membrane</location>
        <topology evidence="1">Multi-pass membrane protein</topology>
    </subcellularLocation>
</comment>
<dbReference type="CDD" id="cd13124">
    <property type="entry name" value="MATE_SpoVB_like"/>
    <property type="match status" value="1"/>
</dbReference>
<keyword evidence="4 6" id="KW-1133">Transmembrane helix</keyword>
<sequence>MRKEGLLYGALILLVANFLAKFMGFFYRVVLVRVLGTEGVGLVEMVMPFYTFLLVLTTWGIPLAMSKLTAEESARGNLGNVKRIFRLTLFLLSTSGVVTTVLVIFWAPTILSHFVPDRRIDFCFITMIPAIFMIATCSVFRAYFQGTKQVSAIGVGQTIEQSIRVLVGITLAVKLRKYGLEVAVVAVSVASVLGELAGLLYMILRYRRTKTPQPGPPPTKAWWSIFKSLFSYGTPVTLTRLLASLLMTLQASLIPRGLMMAGNDLRAATEIYGRFSGVALTLLHLPGIITMSMAVSIIPAVAELMGGANRKLLNHRVSEALWITVAFSLPSMLVLYYYAGELCDLIFHAPQAGEPLKFLALGGIFCYLQQTLTSILQGAGYVKMLLFNMICSGICLIGGIMLLTPLPGLEINGAAISLSLSYFVGSTLNLFYLTKNARLTLPFSNIILKPAAAGLFSLLILEGADQFLRPIVPSLGLCILISISVSTLAYFLILLFTGGLPVHTMKRLPLLGRWF</sequence>
<dbReference type="EMBL" id="CP017634">
    <property type="protein sequence ID" value="ATW24339.1"/>
    <property type="molecule type" value="Genomic_DNA"/>
</dbReference>
<feature type="transmembrane region" description="Helical" evidence="6">
    <location>
        <begin position="470"/>
        <end position="497"/>
    </location>
</feature>
<dbReference type="AlphaFoldDB" id="A0A3G1KPE4"/>
<dbReference type="Pfam" id="PF01943">
    <property type="entry name" value="Polysacc_synt"/>
    <property type="match status" value="1"/>
</dbReference>
<feature type="transmembrane region" description="Helical" evidence="6">
    <location>
        <begin position="275"/>
        <end position="300"/>
    </location>
</feature>
<protein>
    <submittedName>
        <fullName evidence="7">Uncharacterized protein</fullName>
    </submittedName>
</protein>
<keyword evidence="3 6" id="KW-0812">Transmembrane</keyword>
<feature type="transmembrane region" description="Helical" evidence="6">
    <location>
        <begin position="385"/>
        <end position="403"/>
    </location>
</feature>
<accession>A0A3G1KPE4</accession>
<evidence type="ECO:0000313" key="7">
    <source>
        <dbReference type="EMBL" id="ATW24339.1"/>
    </source>
</evidence>
<evidence type="ECO:0000256" key="2">
    <source>
        <dbReference type="ARBA" id="ARBA00022475"/>
    </source>
</evidence>
<evidence type="ECO:0000256" key="6">
    <source>
        <dbReference type="SAM" id="Phobius"/>
    </source>
</evidence>
<name>A0A3G1KPE4_FORW1</name>
<dbReference type="KEGG" id="fwa:DCMF_05660"/>
<dbReference type="InterPro" id="IPR050833">
    <property type="entry name" value="Poly_Biosynth_Transport"/>
</dbReference>
<feature type="transmembrane region" description="Helical" evidence="6">
    <location>
        <begin position="232"/>
        <end position="254"/>
    </location>
</feature>
<feature type="transmembrane region" description="Helical" evidence="6">
    <location>
        <begin position="415"/>
        <end position="434"/>
    </location>
</feature>
<evidence type="ECO:0000313" key="8">
    <source>
        <dbReference type="Proteomes" id="UP000323521"/>
    </source>
</evidence>
<dbReference type="PANTHER" id="PTHR30250:SF21">
    <property type="entry name" value="LIPID II FLIPPASE MURJ"/>
    <property type="match status" value="1"/>
</dbReference>
<keyword evidence="2" id="KW-1003">Cell membrane</keyword>
<gene>
    <name evidence="7" type="ORF">DCMF_05660</name>
</gene>
<dbReference type="PIRSF" id="PIRSF038958">
    <property type="entry name" value="PG_synth_SpoVB"/>
    <property type="match status" value="1"/>
</dbReference>
<dbReference type="GO" id="GO:0005886">
    <property type="term" value="C:plasma membrane"/>
    <property type="evidence" value="ECO:0007669"/>
    <property type="project" value="UniProtKB-SubCell"/>
</dbReference>
<keyword evidence="5 6" id="KW-0472">Membrane</keyword>
<feature type="transmembrane region" description="Helical" evidence="6">
    <location>
        <begin position="446"/>
        <end position="464"/>
    </location>
</feature>
<proteinExistence type="predicted"/>
<feature type="transmembrane region" description="Helical" evidence="6">
    <location>
        <begin position="320"/>
        <end position="339"/>
    </location>
</feature>
<evidence type="ECO:0000256" key="1">
    <source>
        <dbReference type="ARBA" id="ARBA00004651"/>
    </source>
</evidence>
<evidence type="ECO:0000256" key="5">
    <source>
        <dbReference type="ARBA" id="ARBA00023136"/>
    </source>
</evidence>
<dbReference type="InterPro" id="IPR024923">
    <property type="entry name" value="PG_synth_SpoVB"/>
</dbReference>
<dbReference type="RefSeq" id="WP_148133528.1">
    <property type="nucleotide sequence ID" value="NZ_CP017634.1"/>
</dbReference>
<reference evidence="7 8" key="1">
    <citation type="submission" date="2016-10" db="EMBL/GenBank/DDBJ databases">
        <title>Complete Genome Sequence of Peptococcaceae strain DCMF.</title>
        <authorList>
            <person name="Edwards R.J."/>
            <person name="Holland S.I."/>
            <person name="Deshpande N.P."/>
            <person name="Wong Y.K."/>
            <person name="Ertan H."/>
            <person name="Manefield M."/>
            <person name="Russell T.L."/>
            <person name="Lee M.J."/>
        </authorList>
    </citation>
    <scope>NUCLEOTIDE SEQUENCE [LARGE SCALE GENOMIC DNA]</scope>
    <source>
        <strain evidence="7 8">DCMF</strain>
    </source>
</reference>
<feature type="transmembrane region" description="Helical" evidence="6">
    <location>
        <begin position="119"/>
        <end position="144"/>
    </location>
</feature>
<evidence type="ECO:0000256" key="4">
    <source>
        <dbReference type="ARBA" id="ARBA00022989"/>
    </source>
</evidence>
<feature type="transmembrane region" description="Helical" evidence="6">
    <location>
        <begin position="87"/>
        <end position="107"/>
    </location>
</feature>
<dbReference type="PANTHER" id="PTHR30250">
    <property type="entry name" value="PST FAMILY PREDICTED COLANIC ACID TRANSPORTER"/>
    <property type="match status" value="1"/>
</dbReference>
<keyword evidence="8" id="KW-1185">Reference proteome</keyword>
<feature type="transmembrane region" description="Helical" evidence="6">
    <location>
        <begin position="7"/>
        <end position="27"/>
    </location>
</feature>